<comment type="similarity">
    <text evidence="1">Belongs to the short-chain dehydrogenases/reductases (SDR) family.</text>
</comment>
<accession>A0ABS7BSS4</accession>
<keyword evidence="4" id="KW-1185">Reference proteome</keyword>
<evidence type="ECO:0000256" key="1">
    <source>
        <dbReference type="ARBA" id="ARBA00006484"/>
    </source>
</evidence>
<organism evidence="3 4">
    <name type="scientific">Sphingomonas citri</name>
    <dbReference type="NCBI Taxonomy" id="2862499"/>
    <lineage>
        <taxon>Bacteria</taxon>
        <taxon>Pseudomonadati</taxon>
        <taxon>Pseudomonadota</taxon>
        <taxon>Alphaproteobacteria</taxon>
        <taxon>Sphingomonadales</taxon>
        <taxon>Sphingomonadaceae</taxon>
        <taxon>Sphingomonas</taxon>
    </lineage>
</organism>
<name>A0ABS7BSS4_9SPHN</name>
<dbReference type="Proteomes" id="UP000759103">
    <property type="component" value="Unassembled WGS sequence"/>
</dbReference>
<evidence type="ECO:0000313" key="3">
    <source>
        <dbReference type="EMBL" id="MBW6532659.1"/>
    </source>
</evidence>
<dbReference type="PANTHER" id="PTHR43669:SF3">
    <property type="entry name" value="ALCOHOL DEHYDROGENASE, PUTATIVE (AFU_ORTHOLOGUE AFUA_3G03445)-RELATED"/>
    <property type="match status" value="1"/>
</dbReference>
<dbReference type="InterPro" id="IPR036291">
    <property type="entry name" value="NAD(P)-bd_dom_sf"/>
</dbReference>
<dbReference type="Gene3D" id="3.40.50.720">
    <property type="entry name" value="NAD(P)-binding Rossmann-like Domain"/>
    <property type="match status" value="1"/>
</dbReference>
<evidence type="ECO:0000256" key="2">
    <source>
        <dbReference type="ARBA" id="ARBA00023002"/>
    </source>
</evidence>
<reference evidence="3 4" key="1">
    <citation type="submission" date="2021-07" db="EMBL/GenBank/DDBJ databases">
        <title>Sphingomonas sp.</title>
        <authorList>
            <person name="Feng G."/>
            <person name="Li J."/>
            <person name="Pan M."/>
        </authorList>
    </citation>
    <scope>NUCLEOTIDE SEQUENCE [LARGE SCALE GENOMIC DNA]</scope>
    <source>
        <strain evidence="3 4">RRHST34</strain>
    </source>
</reference>
<dbReference type="Pfam" id="PF00106">
    <property type="entry name" value="adh_short"/>
    <property type="match status" value="1"/>
</dbReference>
<dbReference type="PANTHER" id="PTHR43669">
    <property type="entry name" value="5-KETO-D-GLUCONATE 5-REDUCTASE"/>
    <property type="match status" value="1"/>
</dbReference>
<protein>
    <submittedName>
        <fullName evidence="3">SDR family NAD(P)-dependent oxidoreductase</fullName>
    </submittedName>
</protein>
<comment type="caution">
    <text evidence="3">The sequence shown here is derived from an EMBL/GenBank/DDBJ whole genome shotgun (WGS) entry which is preliminary data.</text>
</comment>
<dbReference type="InterPro" id="IPR002347">
    <property type="entry name" value="SDR_fam"/>
</dbReference>
<sequence length="241" mass="24621">MTASKTLAVFGAGPGLGNSLAEYYGQKGYQVALVARDSAALEERAAKLGKAGITAAAFPFDLTDIAGIPALVHSIEERFGSVDVAVYCPLPSDGSFVAAADLDAATLQSMANIFAFAPIEVSHTLLPGMLARGGGAIVLVGGLGAVFPTPGFSGAAPLMAAARNYTHTLHAELGEKGVFAGTVSIGAMINNSTGMRAATAGGRKLDPRFPIIEPATIADAIWQLTTKRDRNEAILPPLPSA</sequence>
<dbReference type="SUPFAM" id="SSF51735">
    <property type="entry name" value="NAD(P)-binding Rossmann-fold domains"/>
    <property type="match status" value="1"/>
</dbReference>
<proteinExistence type="inferred from homology"/>
<keyword evidence="2" id="KW-0560">Oxidoreductase</keyword>
<evidence type="ECO:0000313" key="4">
    <source>
        <dbReference type="Proteomes" id="UP000759103"/>
    </source>
</evidence>
<gene>
    <name evidence="3" type="ORF">KZ820_18100</name>
</gene>
<dbReference type="EMBL" id="JAHXZN010000009">
    <property type="protein sequence ID" value="MBW6532659.1"/>
    <property type="molecule type" value="Genomic_DNA"/>
</dbReference>
<dbReference type="RefSeq" id="WP_219750254.1">
    <property type="nucleotide sequence ID" value="NZ_JAHXZN010000009.1"/>
</dbReference>